<dbReference type="Gene3D" id="3.40.50.2020">
    <property type="match status" value="1"/>
</dbReference>
<evidence type="ECO:0000313" key="2">
    <source>
        <dbReference type="EMBL" id="QHN37657.1"/>
    </source>
</evidence>
<dbReference type="InterPro" id="IPR029057">
    <property type="entry name" value="PRTase-like"/>
</dbReference>
<organism evidence="2 3">
    <name type="scientific">Gordonia pseudamarae</name>
    <dbReference type="NCBI Taxonomy" id="2831662"/>
    <lineage>
        <taxon>Bacteria</taxon>
        <taxon>Bacillati</taxon>
        <taxon>Actinomycetota</taxon>
        <taxon>Actinomycetes</taxon>
        <taxon>Mycobacteriales</taxon>
        <taxon>Gordoniaceae</taxon>
        <taxon>Gordonia</taxon>
    </lineage>
</organism>
<name>A0ABX6INW6_9ACTN</name>
<sequence>MKAFCGKVIRAGIDLAVPLCCAGCDRPGIRWCPRCAAVLTDSPIAITTRVPVPAPVWACGRYRGPARRAVIAGKEHGRTDLAAPLGAALAHALRVLAHWGELPDGPLLQLLPAPTRATSARRRGGDTVTAMTRAAATGLGARVRVVPALYTAAWTADSAGLSAAERTRNLSGRIRSRTHTRLHPRAVTVLVDDVITTGTTAAESARVLAARGIALDAVLVLAAA</sequence>
<dbReference type="PANTHER" id="PTHR47505">
    <property type="entry name" value="DNA UTILIZATION PROTEIN YHGH"/>
    <property type="match status" value="1"/>
</dbReference>
<proteinExistence type="inferred from homology"/>
<evidence type="ECO:0000256" key="1">
    <source>
        <dbReference type="ARBA" id="ARBA00008007"/>
    </source>
</evidence>
<dbReference type="CDD" id="cd06223">
    <property type="entry name" value="PRTases_typeI"/>
    <property type="match status" value="1"/>
</dbReference>
<dbReference type="Proteomes" id="UP001059836">
    <property type="component" value="Chromosome"/>
</dbReference>
<dbReference type="EMBL" id="CP045809">
    <property type="protein sequence ID" value="QHN37657.1"/>
    <property type="molecule type" value="Genomic_DNA"/>
</dbReference>
<dbReference type="InterPro" id="IPR051910">
    <property type="entry name" value="ComF/GntX_DNA_util-trans"/>
</dbReference>
<comment type="similarity">
    <text evidence="1">Belongs to the ComF/GntX family.</text>
</comment>
<keyword evidence="3" id="KW-1185">Reference proteome</keyword>
<protein>
    <submittedName>
        <fullName evidence="2">ComF family protein</fullName>
    </submittedName>
</protein>
<dbReference type="SUPFAM" id="SSF53271">
    <property type="entry name" value="PRTase-like"/>
    <property type="match status" value="1"/>
</dbReference>
<dbReference type="InterPro" id="IPR000836">
    <property type="entry name" value="PRTase_dom"/>
</dbReference>
<evidence type="ECO:0000313" key="3">
    <source>
        <dbReference type="Proteomes" id="UP001059836"/>
    </source>
</evidence>
<accession>A0ABX6INW6</accession>
<gene>
    <name evidence="2" type="ORF">GII31_16605</name>
</gene>
<dbReference type="PANTHER" id="PTHR47505:SF1">
    <property type="entry name" value="DNA UTILIZATION PROTEIN YHGH"/>
    <property type="match status" value="1"/>
</dbReference>
<reference evidence="2" key="1">
    <citation type="journal article" date="2021" name="Nat. Microbiol.">
        <title>Cocultivation of an ultrasmall environmental parasitic bacterium with lytic ability against bacteria associated with wastewater foams.</title>
        <authorList>
            <person name="Batinovic S."/>
            <person name="Rose J.J.A."/>
            <person name="Ratcliffe J."/>
            <person name="Seviour R.J."/>
            <person name="Petrovski S."/>
        </authorList>
    </citation>
    <scope>NUCLEOTIDE SEQUENCE</scope>
    <source>
        <strain evidence="2">CON9</strain>
    </source>
</reference>